<comment type="similarity">
    <text evidence="2">Belongs to the acyl-CoA dehydrogenase family.</text>
</comment>
<dbReference type="Proteomes" id="UP000052232">
    <property type="component" value="Unassembled WGS sequence"/>
</dbReference>
<accession>A0A0J7Y3C2</accession>
<evidence type="ECO:0000256" key="3">
    <source>
        <dbReference type="ARBA" id="ARBA00022630"/>
    </source>
</evidence>
<dbReference type="AlphaFoldDB" id="A0A0J7Y3C2"/>
<dbReference type="PATRIC" id="fig|1420583.3.peg.1721"/>
<dbReference type="Pfam" id="PF02771">
    <property type="entry name" value="Acyl-CoA_dh_N"/>
    <property type="match status" value="1"/>
</dbReference>
<dbReference type="SUPFAM" id="SSF47203">
    <property type="entry name" value="Acyl-CoA dehydrogenase C-terminal domain-like"/>
    <property type="match status" value="1"/>
</dbReference>
<dbReference type="InterPro" id="IPR009100">
    <property type="entry name" value="AcylCoA_DH/oxidase_NM_dom_sf"/>
</dbReference>
<dbReference type="Pfam" id="PF00441">
    <property type="entry name" value="Acyl-CoA_dh_1"/>
    <property type="match status" value="1"/>
</dbReference>
<evidence type="ECO:0000256" key="4">
    <source>
        <dbReference type="ARBA" id="ARBA00022827"/>
    </source>
</evidence>
<keyword evidence="4" id="KW-0274">FAD</keyword>
<dbReference type="RefSeq" id="WP_066602481.1">
    <property type="nucleotide sequence ID" value="NZ_KQ130434.1"/>
</dbReference>
<dbReference type="Gene3D" id="2.40.110.10">
    <property type="entry name" value="Butyryl-CoA Dehydrogenase, subunit A, domain 2"/>
    <property type="match status" value="1"/>
</dbReference>
<dbReference type="EMBL" id="JACT01000001">
    <property type="protein sequence ID" value="KMS58192.1"/>
    <property type="molecule type" value="Genomic_DNA"/>
</dbReference>
<evidence type="ECO:0000259" key="7">
    <source>
        <dbReference type="Pfam" id="PF02771"/>
    </source>
</evidence>
<evidence type="ECO:0000256" key="5">
    <source>
        <dbReference type="ARBA" id="ARBA00023002"/>
    </source>
</evidence>
<dbReference type="InterPro" id="IPR037069">
    <property type="entry name" value="AcylCoA_DH/ox_N_sf"/>
</dbReference>
<feature type="domain" description="Acyl-CoA dehydrogenase/oxidase C-terminal" evidence="6">
    <location>
        <begin position="222"/>
        <end position="359"/>
    </location>
</feature>
<dbReference type="STRING" id="1420583.V473_08565"/>
<dbReference type="PANTHER" id="PTHR43884">
    <property type="entry name" value="ACYL-COA DEHYDROGENASE"/>
    <property type="match status" value="1"/>
</dbReference>
<dbReference type="GO" id="GO:0050660">
    <property type="term" value="F:flavin adenine dinucleotide binding"/>
    <property type="evidence" value="ECO:0007669"/>
    <property type="project" value="InterPro"/>
</dbReference>
<gene>
    <name evidence="8" type="ORF">V473_08565</name>
</gene>
<organism evidence="8 9">
    <name type="scientific">Sphingobium cupriresistens LL01</name>
    <dbReference type="NCBI Taxonomy" id="1420583"/>
    <lineage>
        <taxon>Bacteria</taxon>
        <taxon>Pseudomonadati</taxon>
        <taxon>Pseudomonadota</taxon>
        <taxon>Alphaproteobacteria</taxon>
        <taxon>Sphingomonadales</taxon>
        <taxon>Sphingomonadaceae</taxon>
        <taxon>Sphingobium</taxon>
    </lineage>
</organism>
<dbReference type="InterPro" id="IPR009075">
    <property type="entry name" value="AcylCo_DH/oxidase_C"/>
</dbReference>
<evidence type="ECO:0000256" key="2">
    <source>
        <dbReference type="ARBA" id="ARBA00009347"/>
    </source>
</evidence>
<feature type="domain" description="Acyl-CoA dehydrogenase/oxidase N-terminal" evidence="7">
    <location>
        <begin position="7"/>
        <end position="118"/>
    </location>
</feature>
<keyword evidence="5" id="KW-0560">Oxidoreductase</keyword>
<dbReference type="InterPro" id="IPR013786">
    <property type="entry name" value="AcylCoA_DH/ox_N"/>
</dbReference>
<sequence length="368" mass="38999">MTMISPDERAAMREGFGRLLAEKCVEADVRRVMATQSGNDPALWTAMADMGITALMVSDEHGGIGAGAVEIEEIMEEAGAALLAGPLLSSAFIAASLIGLSHDDDAKARLLPTIASGEKIVTVAFTGDSGSWDVPGVTVTAQLQGNQWILNGAASFVLSANLADMLLVFAQTPDGLGCFEVDPAHVQIEPLQSWDPSLRLSKIMFGQTQAVHLAGVNDATFEQTLDIARVALAGEQAGACRRIFDITVDYLKTRVQFGRPIGGFQAIKHMAADLLIEVESATSAARAAARALDADAPDKDVLINLAAFACADAFSQVAATAIQMHGGIAFTWEHPAHLYLRRARADAQLFGQSDAYRERFVAAMEKAA</sequence>
<comment type="caution">
    <text evidence="8">The sequence shown here is derived from an EMBL/GenBank/DDBJ whole genome shotgun (WGS) entry which is preliminary data.</text>
</comment>
<evidence type="ECO:0000259" key="6">
    <source>
        <dbReference type="Pfam" id="PF00441"/>
    </source>
</evidence>
<reference evidence="8 9" key="1">
    <citation type="journal article" date="2015" name="G3 (Bethesda)">
        <title>Insights into Ongoing Evolution of the Hexachlorocyclohexane Catabolic Pathway from Comparative Genomics of Ten Sphingomonadaceae Strains.</title>
        <authorList>
            <person name="Pearce S.L."/>
            <person name="Oakeshott J.G."/>
            <person name="Pandey G."/>
        </authorList>
    </citation>
    <scope>NUCLEOTIDE SEQUENCE [LARGE SCALE GENOMIC DNA]</scope>
    <source>
        <strain evidence="8 9">LL01</strain>
    </source>
</reference>
<comment type="cofactor">
    <cofactor evidence="1">
        <name>FAD</name>
        <dbReference type="ChEBI" id="CHEBI:57692"/>
    </cofactor>
</comment>
<proteinExistence type="inferred from homology"/>
<evidence type="ECO:0000256" key="1">
    <source>
        <dbReference type="ARBA" id="ARBA00001974"/>
    </source>
</evidence>
<dbReference type="Gene3D" id="1.20.140.10">
    <property type="entry name" value="Butyryl-CoA Dehydrogenase, subunit A, domain 3"/>
    <property type="match status" value="1"/>
</dbReference>
<dbReference type="InterPro" id="IPR046373">
    <property type="entry name" value="Acyl-CoA_Oxase/DH_mid-dom_sf"/>
</dbReference>
<keyword evidence="3" id="KW-0285">Flavoprotein</keyword>
<evidence type="ECO:0000313" key="8">
    <source>
        <dbReference type="EMBL" id="KMS58192.1"/>
    </source>
</evidence>
<dbReference type="InterPro" id="IPR036250">
    <property type="entry name" value="AcylCo_DH-like_C"/>
</dbReference>
<dbReference type="Gene3D" id="1.10.540.10">
    <property type="entry name" value="Acyl-CoA dehydrogenase/oxidase, N-terminal domain"/>
    <property type="match status" value="1"/>
</dbReference>
<dbReference type="GO" id="GO:0003995">
    <property type="term" value="F:acyl-CoA dehydrogenase activity"/>
    <property type="evidence" value="ECO:0007669"/>
    <property type="project" value="TreeGrafter"/>
</dbReference>
<dbReference type="PANTHER" id="PTHR43884:SF20">
    <property type="entry name" value="ACYL-COA DEHYDROGENASE FADE28"/>
    <property type="match status" value="1"/>
</dbReference>
<dbReference type="SUPFAM" id="SSF56645">
    <property type="entry name" value="Acyl-CoA dehydrogenase NM domain-like"/>
    <property type="match status" value="1"/>
</dbReference>
<evidence type="ECO:0000313" key="9">
    <source>
        <dbReference type="Proteomes" id="UP000052232"/>
    </source>
</evidence>
<name>A0A0J7Y3C2_9SPHN</name>
<keyword evidence="9" id="KW-1185">Reference proteome</keyword>
<protein>
    <submittedName>
        <fullName evidence="8">Acyl-CoA dehydrogenase</fullName>
    </submittedName>
</protein>
<dbReference type="CDD" id="cd00567">
    <property type="entry name" value="ACAD"/>
    <property type="match status" value="1"/>
</dbReference>